<evidence type="ECO:0000256" key="7">
    <source>
        <dbReference type="ARBA" id="ARBA00023136"/>
    </source>
</evidence>
<comment type="subcellular location">
    <subcellularLocation>
        <location evidence="1">Membrane</location>
        <topology evidence="1">Single-pass membrane protein</topology>
    </subcellularLocation>
</comment>
<proteinExistence type="inferred from homology"/>
<name>A0ABY7FIJ6_MYAAR</name>
<evidence type="ECO:0000256" key="2">
    <source>
        <dbReference type="ARBA" id="ARBA00007647"/>
    </source>
</evidence>
<dbReference type="InterPro" id="IPR008166">
    <property type="entry name" value="Glyco_transf_92"/>
</dbReference>
<keyword evidence="5" id="KW-0812">Transmembrane</keyword>
<comment type="similarity">
    <text evidence="2 8">Belongs to the glycosyltransferase 92 family.</text>
</comment>
<evidence type="ECO:0000256" key="1">
    <source>
        <dbReference type="ARBA" id="ARBA00004167"/>
    </source>
</evidence>
<evidence type="ECO:0000256" key="8">
    <source>
        <dbReference type="RuleBase" id="RU366017"/>
    </source>
</evidence>
<evidence type="ECO:0000256" key="6">
    <source>
        <dbReference type="ARBA" id="ARBA00022989"/>
    </source>
</evidence>
<dbReference type="Proteomes" id="UP001164746">
    <property type="component" value="Chromosome 12"/>
</dbReference>
<evidence type="ECO:0000256" key="3">
    <source>
        <dbReference type="ARBA" id="ARBA00022676"/>
    </source>
</evidence>
<gene>
    <name evidence="9" type="ORF">MAR_015982</name>
</gene>
<protein>
    <recommendedName>
        <fullName evidence="8">Glycosyltransferase family 92 protein</fullName>
        <ecNumber evidence="8">2.4.1.-</ecNumber>
    </recommendedName>
</protein>
<keyword evidence="10" id="KW-1185">Reference proteome</keyword>
<evidence type="ECO:0000256" key="4">
    <source>
        <dbReference type="ARBA" id="ARBA00022679"/>
    </source>
</evidence>
<keyword evidence="4 8" id="KW-0808">Transferase</keyword>
<keyword evidence="6" id="KW-1133">Transmembrane helix</keyword>
<dbReference type="PANTHER" id="PTHR21461">
    <property type="entry name" value="GLYCOSYLTRANSFERASE FAMILY 92 PROTEIN"/>
    <property type="match status" value="1"/>
</dbReference>
<dbReference type="Pfam" id="PF01697">
    <property type="entry name" value="Glyco_transf_92"/>
    <property type="match status" value="1"/>
</dbReference>
<evidence type="ECO:0000313" key="10">
    <source>
        <dbReference type="Proteomes" id="UP001164746"/>
    </source>
</evidence>
<evidence type="ECO:0000256" key="5">
    <source>
        <dbReference type="ARBA" id="ARBA00022692"/>
    </source>
</evidence>
<reference evidence="9" key="1">
    <citation type="submission" date="2022-11" db="EMBL/GenBank/DDBJ databases">
        <title>Centuries of genome instability and evolution in soft-shell clam transmissible cancer (bioRxiv).</title>
        <authorList>
            <person name="Hart S.F.M."/>
            <person name="Yonemitsu M.A."/>
            <person name="Giersch R.M."/>
            <person name="Beal B.F."/>
            <person name="Arriagada G."/>
            <person name="Davis B.W."/>
            <person name="Ostrander E.A."/>
            <person name="Goff S.P."/>
            <person name="Metzger M.J."/>
        </authorList>
    </citation>
    <scope>NUCLEOTIDE SEQUENCE</scope>
    <source>
        <strain evidence="9">MELC-2E11</strain>
        <tissue evidence="9">Siphon/mantle</tissue>
    </source>
</reference>
<keyword evidence="7" id="KW-0472">Membrane</keyword>
<dbReference type="PANTHER" id="PTHR21461:SF69">
    <property type="entry name" value="GLYCOSYLTRANSFERASE FAMILY 92 PROTEIN"/>
    <property type="match status" value="1"/>
</dbReference>
<accession>A0ABY7FIJ6</accession>
<dbReference type="EMBL" id="CP111023">
    <property type="protein sequence ID" value="WAR22008.1"/>
    <property type="molecule type" value="Genomic_DNA"/>
</dbReference>
<keyword evidence="3 8" id="KW-0328">Glycosyltransferase</keyword>
<evidence type="ECO:0000313" key="9">
    <source>
        <dbReference type="EMBL" id="WAR22008.1"/>
    </source>
</evidence>
<dbReference type="EC" id="2.4.1.-" evidence="8"/>
<sequence length="379" mass="42879">MKPRLFKNTRSGYIALFVLKPTYHLNNILSLTVRLRDFHAETNNPRKGFASNIENDVNHLRLLRNSEETQGNFTRSKHQNSVEISWNEDYDASSEHVPIKNNISAKLNNTINETDDEPNADHVQYNKQAINEKKSDSNGDNEIDIIPDKNVDNRALLNDNSTGIKRTRAQWKDLIKKQNELNTYTLYGRAGSITVYYYSAQVFSTNGTAGKWESVVLNGWEGQGSKHTPLNCCVKVKNGSTPIMSPVERHPWKVHDSMPVNAVQFTCMIPQASSSLEPESVGLTLAVCKAVTQYIQLELVAPNESNSTSSKFAICGKLVYGDYPAEKVFEWLEVNTAMGVDHISLYSYNVSKSIQKVLDYYEKQGRLKVKPFDFPMKCK</sequence>
<organism evidence="9 10">
    <name type="scientific">Mya arenaria</name>
    <name type="common">Soft-shell clam</name>
    <dbReference type="NCBI Taxonomy" id="6604"/>
    <lineage>
        <taxon>Eukaryota</taxon>
        <taxon>Metazoa</taxon>
        <taxon>Spiralia</taxon>
        <taxon>Lophotrochozoa</taxon>
        <taxon>Mollusca</taxon>
        <taxon>Bivalvia</taxon>
        <taxon>Autobranchia</taxon>
        <taxon>Heteroconchia</taxon>
        <taxon>Euheterodonta</taxon>
        <taxon>Imparidentia</taxon>
        <taxon>Neoheterodontei</taxon>
        <taxon>Myida</taxon>
        <taxon>Myoidea</taxon>
        <taxon>Myidae</taxon>
        <taxon>Mya</taxon>
    </lineage>
</organism>